<gene>
    <name evidence="1" type="ORF">CSOJ01_10235</name>
</gene>
<reference evidence="1 2" key="1">
    <citation type="journal article" date="2020" name="Phytopathology">
        <title>Genome Sequence Resources of Colletotrichum truncatum, C. plurivorum, C. musicola, and C. sojae: Four Species Pathogenic to Soybean (Glycine max).</title>
        <authorList>
            <person name="Rogerio F."/>
            <person name="Boufleur T.R."/>
            <person name="Ciampi-Guillardi M."/>
            <person name="Sukno S.A."/>
            <person name="Thon M.R."/>
            <person name="Massola Junior N.S."/>
            <person name="Baroncelli R."/>
        </authorList>
    </citation>
    <scope>NUCLEOTIDE SEQUENCE [LARGE SCALE GENOMIC DNA]</scope>
    <source>
        <strain evidence="1 2">LFN0009</strain>
    </source>
</reference>
<evidence type="ECO:0000313" key="2">
    <source>
        <dbReference type="Proteomes" id="UP000652219"/>
    </source>
</evidence>
<name>A0A8H6J1F6_9PEZI</name>
<dbReference type="PANTHER" id="PTHR24148:SF64">
    <property type="entry name" value="HETEROKARYON INCOMPATIBILITY DOMAIN-CONTAINING PROTEIN"/>
    <property type="match status" value="1"/>
</dbReference>
<dbReference type="InterPro" id="IPR052895">
    <property type="entry name" value="HetReg/Transcr_Mod"/>
</dbReference>
<evidence type="ECO:0000313" key="1">
    <source>
        <dbReference type="EMBL" id="KAF6804383.1"/>
    </source>
</evidence>
<dbReference type="EMBL" id="WIGN01000210">
    <property type="protein sequence ID" value="KAF6804383.1"/>
    <property type="molecule type" value="Genomic_DNA"/>
</dbReference>
<organism evidence="1 2">
    <name type="scientific">Colletotrichum sojae</name>
    <dbReference type="NCBI Taxonomy" id="2175907"/>
    <lineage>
        <taxon>Eukaryota</taxon>
        <taxon>Fungi</taxon>
        <taxon>Dikarya</taxon>
        <taxon>Ascomycota</taxon>
        <taxon>Pezizomycotina</taxon>
        <taxon>Sordariomycetes</taxon>
        <taxon>Hypocreomycetidae</taxon>
        <taxon>Glomerellales</taxon>
        <taxon>Glomerellaceae</taxon>
        <taxon>Colletotrichum</taxon>
        <taxon>Colletotrichum orchidearum species complex</taxon>
    </lineage>
</organism>
<protein>
    <submittedName>
        <fullName evidence="1">Ankyrin and het domain protein</fullName>
    </submittedName>
</protein>
<comment type="caution">
    <text evidence="1">The sequence shown here is derived from an EMBL/GenBank/DDBJ whole genome shotgun (WGS) entry which is preliminary data.</text>
</comment>
<dbReference type="Proteomes" id="UP000652219">
    <property type="component" value="Unassembled WGS sequence"/>
</dbReference>
<keyword evidence="2" id="KW-1185">Reference proteome</keyword>
<dbReference type="AlphaFoldDB" id="A0A8H6J1F6"/>
<sequence>MQEKAHHITLMASIYTPARSLTSSAVACLTCGILPHSRTTTADITRRLTAVDSISMLRKLRYGNPVISKPDASIMTLVMAFDEFACKDPRDRVYTLASLAKDTTLVKVTVPEIRHFISQGLSTNNVPRILPVMINYEAEVEDVYTVFAYLVAAAGRIDWLFRQLWENPTSFYDSGKSQAEKYLSWLEPSLKSVNTTISGPSESIPAYRIRTPLGRIVTTWGDDGKTSLKRNKTDTAPFGVVWRSENFPIEKPNDGSKDSWLKSVFGAAWNYALRLGMETDTASQRSAFADRLAADILRGHMPDYLDALIAKLRDCMLSRDAVRDSWTRGHHRDPLTEVMDKRRVFVCEIMGGPSGAGSRPIFGIGPDTVEVGDRIISIPAANKELRPAGYPAWKSLPKDAPLRAYNVWANTFVVRDSVRWLPPSMGLMPKEWFDYPSRNEKEADEKFHSPGYSYFDEDGEIYMI</sequence>
<dbReference type="PANTHER" id="PTHR24148">
    <property type="entry name" value="ANKYRIN REPEAT DOMAIN-CONTAINING PROTEIN 39 HOMOLOG-RELATED"/>
    <property type="match status" value="1"/>
</dbReference>
<accession>A0A8H6J1F6</accession>
<proteinExistence type="predicted"/>